<keyword evidence="3" id="KW-1185">Reference proteome</keyword>
<evidence type="ECO:0000256" key="1">
    <source>
        <dbReference type="SAM" id="Phobius"/>
    </source>
</evidence>
<reference evidence="2 3" key="1">
    <citation type="journal article" date="2019" name="Int. J. Syst. Evol. Microbiol.">
        <title>The Global Catalogue of Microorganisms (GCM) 10K type strain sequencing project: providing services to taxonomists for standard genome sequencing and annotation.</title>
        <authorList>
            <consortium name="The Broad Institute Genomics Platform"/>
            <consortium name="The Broad Institute Genome Sequencing Center for Infectious Disease"/>
            <person name="Wu L."/>
            <person name="Ma J."/>
        </authorList>
    </citation>
    <scope>NUCLEOTIDE SEQUENCE [LARGE SCALE GENOMIC DNA]</scope>
    <source>
        <strain evidence="2 3">PJ61</strain>
    </source>
</reference>
<sequence length="79" mass="7910">MPGLVVALNMTASLAAFATSAPLQAGILASPTGQLLAALVAAAIVIVLGKFVLKLAWRLVTIGIVVVAAVYLLTVLGVI</sequence>
<keyword evidence="1" id="KW-0812">Transmembrane</keyword>
<feature type="transmembrane region" description="Helical" evidence="1">
    <location>
        <begin position="60"/>
        <end position="78"/>
    </location>
</feature>
<gene>
    <name evidence="2" type="ORF">ACFQDD_05235</name>
</gene>
<dbReference type="Proteomes" id="UP001596274">
    <property type="component" value="Unassembled WGS sequence"/>
</dbReference>
<dbReference type="Pfam" id="PF26072">
    <property type="entry name" value="DUF8029"/>
    <property type="match status" value="1"/>
</dbReference>
<dbReference type="InterPro" id="IPR058342">
    <property type="entry name" value="DUF8029"/>
</dbReference>
<accession>A0ABD5T0D8</accession>
<comment type="caution">
    <text evidence="2">The sequence shown here is derived from an EMBL/GenBank/DDBJ whole genome shotgun (WGS) entry which is preliminary data.</text>
</comment>
<keyword evidence="1" id="KW-0472">Membrane</keyword>
<protein>
    <submittedName>
        <fullName evidence="2">Uncharacterized protein</fullName>
    </submittedName>
</protein>
<feature type="transmembrane region" description="Helical" evidence="1">
    <location>
        <begin position="35"/>
        <end position="53"/>
    </location>
</feature>
<evidence type="ECO:0000313" key="3">
    <source>
        <dbReference type="Proteomes" id="UP001596274"/>
    </source>
</evidence>
<organism evidence="2 3">
    <name type="scientific">Halorubrum pallidum</name>
    <dbReference type="NCBI Taxonomy" id="1526114"/>
    <lineage>
        <taxon>Archaea</taxon>
        <taxon>Methanobacteriati</taxon>
        <taxon>Methanobacteriota</taxon>
        <taxon>Stenosarchaea group</taxon>
        <taxon>Halobacteria</taxon>
        <taxon>Halobacteriales</taxon>
        <taxon>Haloferacaceae</taxon>
        <taxon>Halorubrum</taxon>
    </lineage>
</organism>
<evidence type="ECO:0000313" key="2">
    <source>
        <dbReference type="EMBL" id="MFC6770925.1"/>
    </source>
</evidence>
<name>A0ABD5T0D8_9EURY</name>
<dbReference type="AlphaFoldDB" id="A0ABD5T0D8"/>
<proteinExistence type="predicted"/>
<dbReference type="EMBL" id="JBHSWT010000198">
    <property type="protein sequence ID" value="MFC6770925.1"/>
    <property type="molecule type" value="Genomic_DNA"/>
</dbReference>
<keyword evidence="1" id="KW-1133">Transmembrane helix</keyword>